<dbReference type="SUPFAM" id="SSF102546">
    <property type="entry name" value="RbsD-like"/>
    <property type="match status" value="1"/>
</dbReference>
<organism evidence="4 5">
    <name type="scientific">Ahrensia marina</name>
    <dbReference type="NCBI Taxonomy" id="1514904"/>
    <lineage>
        <taxon>Bacteria</taxon>
        <taxon>Pseudomonadati</taxon>
        <taxon>Pseudomonadota</taxon>
        <taxon>Alphaproteobacteria</taxon>
        <taxon>Hyphomicrobiales</taxon>
        <taxon>Ahrensiaceae</taxon>
        <taxon>Ahrensia</taxon>
    </lineage>
</organism>
<dbReference type="Gene3D" id="3.40.1650.10">
    <property type="entry name" value="RbsD-like domain"/>
    <property type="match status" value="1"/>
</dbReference>
<evidence type="ECO:0000256" key="2">
    <source>
        <dbReference type="ARBA" id="ARBA00023235"/>
    </source>
</evidence>
<evidence type="ECO:0000313" key="4">
    <source>
        <dbReference type="EMBL" id="KPB01000.1"/>
    </source>
</evidence>
<keyword evidence="5" id="KW-1185">Reference proteome</keyword>
<dbReference type="PATRIC" id="fig|1514904.3.peg.859"/>
<dbReference type="PANTHER" id="PTHR31690">
    <property type="entry name" value="FUCOSE MUTAROTASE"/>
    <property type="match status" value="1"/>
</dbReference>
<dbReference type="InterPro" id="IPR050443">
    <property type="entry name" value="RbsD/FucU_mutarotase"/>
</dbReference>
<dbReference type="AlphaFoldDB" id="A0A0M9GM48"/>
<protein>
    <submittedName>
        <fullName evidence="4">Uncharacterized protein</fullName>
    </submittedName>
</protein>
<dbReference type="InterPro" id="IPR023750">
    <property type="entry name" value="RbsD-like_sf"/>
</dbReference>
<dbReference type="Pfam" id="PF05025">
    <property type="entry name" value="RbsD_FucU"/>
    <property type="match status" value="1"/>
</dbReference>
<comment type="catalytic activity">
    <reaction evidence="3">
        <text>alpha-L-fucose = beta-L-fucose</text>
        <dbReference type="Rhea" id="RHEA:25580"/>
        <dbReference type="ChEBI" id="CHEBI:42548"/>
        <dbReference type="ChEBI" id="CHEBI:42589"/>
        <dbReference type="EC" id="5.1.3.29"/>
    </reaction>
</comment>
<dbReference type="GO" id="GO:0006004">
    <property type="term" value="P:fucose metabolic process"/>
    <property type="evidence" value="ECO:0007669"/>
    <property type="project" value="TreeGrafter"/>
</dbReference>
<comment type="catalytic activity">
    <reaction evidence="1">
        <text>beta-D-ribopyranose = beta-D-ribofuranose</text>
        <dbReference type="Rhea" id="RHEA:25432"/>
        <dbReference type="ChEBI" id="CHEBI:27476"/>
        <dbReference type="ChEBI" id="CHEBI:47002"/>
        <dbReference type="EC" id="5.4.99.62"/>
    </reaction>
</comment>
<reference evidence="4 5" key="1">
    <citation type="submission" date="2015-01" db="EMBL/GenBank/DDBJ databases">
        <title>Ahrensia donghaiensis sp. nov., a novel dimethylsulphoniopropionate-cleavage bacterium isolated from seawater and emended descriptions of the genus Ahrensia and Ahrensia kielensis.</title>
        <authorList>
            <person name="Liu J."/>
        </authorList>
    </citation>
    <scope>NUCLEOTIDE SEQUENCE [LARGE SCALE GENOMIC DNA]</scope>
    <source>
        <strain evidence="4 5">LZD062</strain>
    </source>
</reference>
<dbReference type="Proteomes" id="UP000038011">
    <property type="component" value="Unassembled WGS sequence"/>
</dbReference>
<comment type="caution">
    <text evidence="4">The sequence shown here is derived from an EMBL/GenBank/DDBJ whole genome shotgun (WGS) entry which is preliminary data.</text>
</comment>
<evidence type="ECO:0000256" key="1">
    <source>
        <dbReference type="ARBA" id="ARBA00000223"/>
    </source>
</evidence>
<evidence type="ECO:0000313" key="5">
    <source>
        <dbReference type="Proteomes" id="UP000038011"/>
    </source>
</evidence>
<dbReference type="PANTHER" id="PTHR31690:SF4">
    <property type="entry name" value="FUCOSE MUTAROTASE"/>
    <property type="match status" value="1"/>
</dbReference>
<dbReference type="OrthoDB" id="7947972at2"/>
<gene>
    <name evidence="4" type="ORF">SU32_10135</name>
</gene>
<dbReference type="GO" id="GO:0042806">
    <property type="term" value="F:fucose binding"/>
    <property type="evidence" value="ECO:0007669"/>
    <property type="project" value="TreeGrafter"/>
</dbReference>
<proteinExistence type="predicted"/>
<keyword evidence="2" id="KW-0413">Isomerase</keyword>
<sequence length="147" mass="16042">MLIGIDGRISPELLFVLASMGHGDEIAIVDANFPAASTAAHCQVDKPIDLLGIDAVKCIEVITGIMPLDSFVDHSALRMEIDNAPDEFGPVHQEVANVLNNIPGNENRFGSIERQEFYKRSKMAFAVVQTGEARPFGCFLLRKGVIF</sequence>
<dbReference type="EMBL" id="JXMU01000014">
    <property type="protein sequence ID" value="KPB01000.1"/>
    <property type="molecule type" value="Genomic_DNA"/>
</dbReference>
<evidence type="ECO:0000256" key="3">
    <source>
        <dbReference type="ARBA" id="ARBA00036324"/>
    </source>
</evidence>
<dbReference type="GO" id="GO:0062193">
    <property type="term" value="F:D-ribose pyranase activity"/>
    <property type="evidence" value="ECO:0007669"/>
    <property type="project" value="UniProtKB-EC"/>
</dbReference>
<dbReference type="STRING" id="1514904.SU32_10135"/>
<dbReference type="GO" id="GO:0036373">
    <property type="term" value="F:L-fucose mutarotase activity"/>
    <property type="evidence" value="ECO:0007669"/>
    <property type="project" value="UniProtKB-EC"/>
</dbReference>
<accession>A0A0M9GM48</accession>
<dbReference type="InterPro" id="IPR007721">
    <property type="entry name" value="RbsD_FucU"/>
</dbReference>
<dbReference type="RefSeq" id="WP_053999248.1">
    <property type="nucleotide sequence ID" value="NZ_JXMU01000014.1"/>
</dbReference>
<name>A0A0M9GM48_9HYPH</name>